<keyword evidence="9 10" id="KW-0012">Acyltransferase</keyword>
<feature type="transmembrane region" description="Helical" evidence="13">
    <location>
        <begin position="561"/>
        <end position="579"/>
    </location>
</feature>
<feature type="transmembrane region" description="Helical" evidence="13">
    <location>
        <begin position="507"/>
        <end position="525"/>
    </location>
</feature>
<evidence type="ECO:0000256" key="11">
    <source>
        <dbReference type="PIRSR" id="PIRSR000439-1"/>
    </source>
</evidence>
<feature type="compositionally biased region" description="Low complexity" evidence="12">
    <location>
        <begin position="101"/>
        <end position="148"/>
    </location>
</feature>
<comment type="pathway">
    <text evidence="2">Lipid metabolism.</text>
</comment>
<feature type="transmembrane region" description="Helical" evidence="13">
    <location>
        <begin position="531"/>
        <end position="549"/>
    </location>
</feature>
<keyword evidence="8 10" id="KW-0472">Membrane</keyword>
<dbReference type="RefSeq" id="XP_004366137.1">
    <property type="nucleotide sequence ID" value="XM_004366080.1"/>
</dbReference>
<protein>
    <recommendedName>
        <fullName evidence="10">O-acyltransferase</fullName>
    </recommendedName>
</protein>
<dbReference type="InterPro" id="IPR004299">
    <property type="entry name" value="MBOAT_fam"/>
</dbReference>
<feature type="transmembrane region" description="Helical" evidence="13">
    <location>
        <begin position="194"/>
        <end position="216"/>
    </location>
</feature>
<evidence type="ECO:0000256" key="9">
    <source>
        <dbReference type="ARBA" id="ARBA00023315"/>
    </source>
</evidence>
<evidence type="ECO:0000256" key="6">
    <source>
        <dbReference type="ARBA" id="ARBA00022824"/>
    </source>
</evidence>
<gene>
    <name evidence="14" type="ORF">DFA_06763</name>
</gene>
<organism evidence="14 15">
    <name type="scientific">Cavenderia fasciculata</name>
    <name type="common">Slime mold</name>
    <name type="synonym">Dictyostelium fasciculatum</name>
    <dbReference type="NCBI Taxonomy" id="261658"/>
    <lineage>
        <taxon>Eukaryota</taxon>
        <taxon>Amoebozoa</taxon>
        <taxon>Evosea</taxon>
        <taxon>Eumycetozoa</taxon>
        <taxon>Dictyostelia</taxon>
        <taxon>Acytosteliales</taxon>
        <taxon>Cavenderiaceae</taxon>
        <taxon>Cavenderia</taxon>
    </lineage>
</organism>
<dbReference type="STRING" id="1054147.F4Q276"/>
<dbReference type="GO" id="GO:0005789">
    <property type="term" value="C:endoplasmic reticulum membrane"/>
    <property type="evidence" value="ECO:0007669"/>
    <property type="project" value="UniProtKB-SubCell"/>
</dbReference>
<dbReference type="GO" id="GO:0019432">
    <property type="term" value="P:triglyceride biosynthetic process"/>
    <property type="evidence" value="ECO:0007669"/>
    <property type="project" value="EnsemblProtists"/>
</dbReference>
<evidence type="ECO:0000313" key="15">
    <source>
        <dbReference type="Proteomes" id="UP000007797"/>
    </source>
</evidence>
<feature type="transmembrane region" description="Helical" evidence="13">
    <location>
        <begin position="436"/>
        <end position="455"/>
    </location>
</feature>
<evidence type="ECO:0000256" key="5">
    <source>
        <dbReference type="ARBA" id="ARBA00022692"/>
    </source>
</evidence>
<keyword evidence="7 13" id="KW-1133">Transmembrane helix</keyword>
<evidence type="ECO:0000313" key="14">
    <source>
        <dbReference type="EMBL" id="EGG18096.1"/>
    </source>
</evidence>
<accession>F4Q276</accession>
<evidence type="ECO:0000256" key="12">
    <source>
        <dbReference type="SAM" id="MobiDB-lite"/>
    </source>
</evidence>
<keyword evidence="5 13" id="KW-0812">Transmembrane</keyword>
<name>F4Q276_CACFS</name>
<evidence type="ECO:0000256" key="3">
    <source>
        <dbReference type="ARBA" id="ARBA00009010"/>
    </source>
</evidence>
<evidence type="ECO:0000256" key="8">
    <source>
        <dbReference type="ARBA" id="ARBA00023136"/>
    </source>
</evidence>
<dbReference type="GeneID" id="14870046"/>
<dbReference type="PANTHER" id="PTHR10408:SF7">
    <property type="entry name" value="DIACYLGLYCEROL O-ACYLTRANSFERASE 1"/>
    <property type="match status" value="1"/>
</dbReference>
<keyword evidence="6 10" id="KW-0256">Endoplasmic reticulum</keyword>
<reference evidence="15" key="1">
    <citation type="journal article" date="2011" name="Genome Res.">
        <title>Phylogeny-wide analysis of social amoeba genomes highlights ancient origins for complex intercellular communication.</title>
        <authorList>
            <person name="Heidel A.J."/>
            <person name="Lawal H.M."/>
            <person name="Felder M."/>
            <person name="Schilde C."/>
            <person name="Helps N.R."/>
            <person name="Tunggal B."/>
            <person name="Rivero F."/>
            <person name="John U."/>
            <person name="Schleicher M."/>
            <person name="Eichinger L."/>
            <person name="Platzer M."/>
            <person name="Noegel A.A."/>
            <person name="Schaap P."/>
            <person name="Gloeckner G."/>
        </authorList>
    </citation>
    <scope>NUCLEOTIDE SEQUENCE [LARGE SCALE GENOMIC DNA]</scope>
    <source>
        <strain evidence="15">SH3</strain>
    </source>
</reference>
<keyword evidence="4 10" id="KW-0808">Transferase</keyword>
<dbReference type="InterPro" id="IPR014371">
    <property type="entry name" value="Oat_ACAT_DAG_ARE"/>
</dbReference>
<keyword evidence="15" id="KW-1185">Reference proteome</keyword>
<dbReference type="KEGG" id="dfa:DFA_06763"/>
<feature type="transmembrane region" description="Helical" evidence="13">
    <location>
        <begin position="295"/>
        <end position="315"/>
    </location>
</feature>
<dbReference type="PIRSF" id="PIRSF000439">
    <property type="entry name" value="Oat_ACAT_DAG_ARE"/>
    <property type="match status" value="1"/>
</dbReference>
<evidence type="ECO:0000256" key="4">
    <source>
        <dbReference type="ARBA" id="ARBA00022679"/>
    </source>
</evidence>
<dbReference type="GO" id="GO:0140042">
    <property type="term" value="P:lipid droplet formation"/>
    <property type="evidence" value="ECO:0007669"/>
    <property type="project" value="EnsemblProtists"/>
</dbReference>
<dbReference type="PANTHER" id="PTHR10408">
    <property type="entry name" value="STEROL O-ACYLTRANSFERASE"/>
    <property type="match status" value="1"/>
</dbReference>
<dbReference type="OMA" id="FEMVQIN"/>
<feature type="region of interest" description="Disordered" evidence="12">
    <location>
        <begin position="27"/>
        <end position="156"/>
    </location>
</feature>
<evidence type="ECO:0000256" key="13">
    <source>
        <dbReference type="SAM" id="Phobius"/>
    </source>
</evidence>
<dbReference type="GO" id="GO:0008611">
    <property type="term" value="P:ether lipid biosynthetic process"/>
    <property type="evidence" value="ECO:0007669"/>
    <property type="project" value="EnsemblProtists"/>
</dbReference>
<feature type="transmembrane region" description="Helical" evidence="13">
    <location>
        <begin position="383"/>
        <end position="401"/>
    </location>
</feature>
<dbReference type="OrthoDB" id="10039049at2759"/>
<evidence type="ECO:0000256" key="2">
    <source>
        <dbReference type="ARBA" id="ARBA00005189"/>
    </source>
</evidence>
<dbReference type="Proteomes" id="UP000007797">
    <property type="component" value="Unassembled WGS sequence"/>
</dbReference>
<sequence length="602" mass="68571">MSNNTQQLDSLLETERVRNRFINHEFKKLDRTQSRINAPEKSSSDTESESDSEFFLKKKPIQQHNHHHHHNRQTGKKDNSNSNSNSNVTTATVPAPLKTKSTVANNNSSSVTTSPISTSGVSSSPSSSSSSSSSSTPSSSPINASPNVTSVKGNTIHPTSISPLTTLSTSDLNLFASRPSLLSSESTGVTYKGLLNLVVIMLSLMSFRLVILNHLAYGFRIDFGLLAVSEWHRWPGVLIALSINFYILAAFLIEKAASIDLLPTRFLYLLRVINCFLIVTAPSASVLTFKPNPASGIIVMILVCVFSMKIISYSYENSKQKNLTKTRSSINNNGTKDKEKTKLDPTIYPNNLTLKSTYWFMLVPTLVYQLQYPRSDRIRKAFLLRRIVEALFLSALIFYMVEQYMVPLVENSLVPLEQDNYVLIVERVLKLSLPNLSVWLLGFYVFFHLYLNICAEITRFGDREFYRDWWNSTGLDYFWRTWNMPVHHWMVVLIYTPMRRRGLSKNMGYFMCFFVSAIFHELVISVPFQTFKLWAFFGIMSQMVLIALTKNQLNGQNVGNVIFWLSLVIGQPYIVLQYYKSFIQEHPHLYPTTIMEIHDLTS</sequence>
<evidence type="ECO:0000256" key="10">
    <source>
        <dbReference type="PIRNR" id="PIRNR000439"/>
    </source>
</evidence>
<comment type="similarity">
    <text evidence="3 10">Belongs to the membrane-bound acyltransferase family. Sterol o-acyltransferase subfamily.</text>
</comment>
<dbReference type="Pfam" id="PF03062">
    <property type="entry name" value="MBOAT"/>
    <property type="match status" value="1"/>
</dbReference>
<feature type="compositionally biased region" description="Basic residues" evidence="12">
    <location>
        <begin position="57"/>
        <end position="74"/>
    </location>
</feature>
<evidence type="ECO:0000256" key="1">
    <source>
        <dbReference type="ARBA" id="ARBA00004477"/>
    </source>
</evidence>
<proteinExistence type="inferred from homology"/>
<dbReference type="GO" id="GO:0004144">
    <property type="term" value="F:diacylglycerol O-acyltransferase activity"/>
    <property type="evidence" value="ECO:0007669"/>
    <property type="project" value="EnsemblProtists"/>
</dbReference>
<feature type="transmembrane region" description="Helical" evidence="13">
    <location>
        <begin position="266"/>
        <end position="289"/>
    </location>
</feature>
<dbReference type="EMBL" id="GL883020">
    <property type="protein sequence ID" value="EGG18096.1"/>
    <property type="molecule type" value="Genomic_DNA"/>
</dbReference>
<dbReference type="AlphaFoldDB" id="F4Q276"/>
<feature type="active site" evidence="11">
    <location>
        <position position="520"/>
    </location>
</feature>
<comment type="subcellular location">
    <subcellularLocation>
        <location evidence="1 10">Endoplasmic reticulum membrane</location>
        <topology evidence="1 10">Multi-pass membrane protein</topology>
    </subcellularLocation>
</comment>
<evidence type="ECO:0000256" key="7">
    <source>
        <dbReference type="ARBA" id="ARBA00022989"/>
    </source>
</evidence>
<feature type="transmembrane region" description="Helical" evidence="13">
    <location>
        <begin position="236"/>
        <end position="254"/>
    </location>
</feature>